<feature type="compositionally biased region" description="Basic and acidic residues" evidence="4">
    <location>
        <begin position="292"/>
        <end position="304"/>
    </location>
</feature>
<accession>A0A6L3V2K0</accession>
<dbReference type="PROSITE" id="PS50830">
    <property type="entry name" value="TNASE_3"/>
    <property type="match status" value="1"/>
</dbReference>
<dbReference type="EMBL" id="WBOS01000007">
    <property type="protein sequence ID" value="KAB2333251.1"/>
    <property type="molecule type" value="Genomic_DNA"/>
</dbReference>
<reference evidence="7 8" key="1">
    <citation type="journal article" date="2016" name="Antonie Van Leeuwenhoek">
        <title>Bacillus depressus sp. nov., isolated from soil of a sunflower field.</title>
        <authorList>
            <person name="Wei X."/>
            <person name="Xin D."/>
            <person name="Xin Y."/>
            <person name="Zhang H."/>
            <person name="Wang T."/>
            <person name="Zhang J."/>
        </authorList>
    </citation>
    <scope>NUCLEOTIDE SEQUENCE [LARGE SCALE GENOMIC DNA]</scope>
    <source>
        <strain evidence="7 8">BZ1</strain>
    </source>
</reference>
<dbReference type="Gene3D" id="2.40.50.90">
    <property type="match status" value="1"/>
</dbReference>
<dbReference type="PANTHER" id="PTHR12302:SF3">
    <property type="entry name" value="SERINE_THREONINE-PROTEIN KINASE 31"/>
    <property type="match status" value="1"/>
</dbReference>
<dbReference type="PANTHER" id="PTHR12302">
    <property type="entry name" value="EBNA2 BINDING PROTEIN P100"/>
    <property type="match status" value="1"/>
</dbReference>
<keyword evidence="5" id="KW-0812">Transmembrane</keyword>
<name>A0A6L3V2K0_9BACI</name>
<keyword evidence="5" id="KW-1133">Transmembrane helix</keyword>
<proteinExistence type="predicted"/>
<dbReference type="OrthoDB" id="4376109at2"/>
<keyword evidence="8" id="KW-1185">Reference proteome</keyword>
<dbReference type="InterPro" id="IPR016071">
    <property type="entry name" value="Staphylococal_nuclease_OB-fold"/>
</dbReference>
<dbReference type="GO" id="GO:0016787">
    <property type="term" value="F:hydrolase activity"/>
    <property type="evidence" value="ECO:0007669"/>
    <property type="project" value="UniProtKB-KW"/>
</dbReference>
<comment type="caution">
    <text evidence="7">The sequence shown here is derived from an EMBL/GenBank/DDBJ whole genome shotgun (WGS) entry which is preliminary data.</text>
</comment>
<evidence type="ECO:0000313" key="8">
    <source>
        <dbReference type="Proteomes" id="UP000481030"/>
    </source>
</evidence>
<evidence type="ECO:0000256" key="1">
    <source>
        <dbReference type="ARBA" id="ARBA00022722"/>
    </source>
</evidence>
<dbReference type="AlphaFoldDB" id="A0A6L3V2K0"/>
<protein>
    <submittedName>
        <fullName evidence="7">Nuclease</fullName>
    </submittedName>
</protein>
<evidence type="ECO:0000313" key="7">
    <source>
        <dbReference type="EMBL" id="KAB2333251.1"/>
    </source>
</evidence>
<sequence length="341" mass="38032">MNVQSEVVKVYKVKQNLILFAAIILLFSFPVKSEAHPGGKDELGGHFRKADCVYLLHDPTELAKKASNMTELIQLIKTINSNSTCTSGLNEGKVDLEGYSFSSQNTNAGQIEAGKQTTTVNATQSTSNELKLGEKYSAELVKCVDGDTAHFNINGQVYKTRFLYIDTPESTNKVEPFGKEASAFACNFLKSDKITLETDGPSLFDKYDRLLAWIWVGDQLFQEEITKVGFVKKFYDYGDYLYEDRIISAMADAKKLSKGMYAPQEEVSADEKNIKQPINTEDLEKEVNTLPIEEKVSDNKKDESSGQNEAPESKSSSGNAIIGILAIISLIYFFRKKKKRS</sequence>
<keyword evidence="2" id="KW-0255">Endonuclease</keyword>
<feature type="region of interest" description="Disordered" evidence="4">
    <location>
        <begin position="289"/>
        <end position="316"/>
    </location>
</feature>
<evidence type="ECO:0000256" key="3">
    <source>
        <dbReference type="ARBA" id="ARBA00022801"/>
    </source>
</evidence>
<feature type="compositionally biased region" description="Polar residues" evidence="4">
    <location>
        <begin position="305"/>
        <end position="314"/>
    </location>
</feature>
<feature type="domain" description="TNase-like" evidence="6">
    <location>
        <begin position="134"/>
        <end position="263"/>
    </location>
</feature>
<feature type="transmembrane region" description="Helical" evidence="5">
    <location>
        <begin position="317"/>
        <end position="334"/>
    </location>
</feature>
<keyword evidence="1" id="KW-0540">Nuclease</keyword>
<dbReference type="InterPro" id="IPR035437">
    <property type="entry name" value="SNase_OB-fold_sf"/>
</dbReference>
<dbReference type="SUPFAM" id="SSF50199">
    <property type="entry name" value="Staphylococcal nuclease"/>
    <property type="match status" value="1"/>
</dbReference>
<keyword evidence="3" id="KW-0378">Hydrolase</keyword>
<evidence type="ECO:0000256" key="2">
    <source>
        <dbReference type="ARBA" id="ARBA00022759"/>
    </source>
</evidence>
<gene>
    <name evidence="7" type="ORF">F7731_15415</name>
</gene>
<evidence type="ECO:0000259" key="6">
    <source>
        <dbReference type="PROSITE" id="PS50830"/>
    </source>
</evidence>
<organism evidence="7 8">
    <name type="scientific">Cytobacillus depressus</name>
    <dbReference type="NCBI Taxonomy" id="1602942"/>
    <lineage>
        <taxon>Bacteria</taxon>
        <taxon>Bacillati</taxon>
        <taxon>Bacillota</taxon>
        <taxon>Bacilli</taxon>
        <taxon>Bacillales</taxon>
        <taxon>Bacillaceae</taxon>
        <taxon>Cytobacillus</taxon>
    </lineage>
</organism>
<evidence type="ECO:0000256" key="4">
    <source>
        <dbReference type="SAM" id="MobiDB-lite"/>
    </source>
</evidence>
<evidence type="ECO:0000256" key="5">
    <source>
        <dbReference type="SAM" id="Phobius"/>
    </source>
</evidence>
<dbReference type="Proteomes" id="UP000481030">
    <property type="component" value="Unassembled WGS sequence"/>
</dbReference>
<dbReference type="SMART" id="SM00318">
    <property type="entry name" value="SNc"/>
    <property type="match status" value="1"/>
</dbReference>
<keyword evidence="5" id="KW-0472">Membrane</keyword>
<dbReference type="Pfam" id="PF00565">
    <property type="entry name" value="SNase"/>
    <property type="match status" value="1"/>
</dbReference>
<dbReference type="GO" id="GO:0004519">
    <property type="term" value="F:endonuclease activity"/>
    <property type="evidence" value="ECO:0007669"/>
    <property type="project" value="UniProtKB-KW"/>
</dbReference>